<accession>A0A0S4L6D8</accession>
<dbReference type="Pfam" id="PF21694">
    <property type="entry name" value="DNA_pol3_delta_C"/>
    <property type="match status" value="1"/>
</dbReference>
<evidence type="ECO:0000259" key="11">
    <source>
        <dbReference type="Pfam" id="PF21694"/>
    </source>
</evidence>
<dbReference type="GO" id="GO:0006261">
    <property type="term" value="P:DNA-templated DNA replication"/>
    <property type="evidence" value="ECO:0007669"/>
    <property type="project" value="TreeGrafter"/>
</dbReference>
<dbReference type="InterPro" id="IPR010372">
    <property type="entry name" value="DNA_pol3_delta_N"/>
</dbReference>
<dbReference type="GO" id="GO:0003677">
    <property type="term" value="F:DNA binding"/>
    <property type="evidence" value="ECO:0007669"/>
    <property type="project" value="InterPro"/>
</dbReference>
<proteinExistence type="inferred from homology"/>
<dbReference type="OrthoDB" id="9769782at2"/>
<keyword evidence="4 12" id="KW-0548">Nucleotidyltransferase</keyword>
<protein>
    <recommendedName>
        <fullName evidence="2">DNA polymerase III subunit delta</fullName>
        <ecNumber evidence="1">2.7.7.7</ecNumber>
    </recommendedName>
</protein>
<feature type="compositionally biased region" description="Polar residues" evidence="9">
    <location>
        <begin position="346"/>
        <end position="361"/>
    </location>
</feature>
<dbReference type="GO" id="GO:0003887">
    <property type="term" value="F:DNA-directed DNA polymerase activity"/>
    <property type="evidence" value="ECO:0007669"/>
    <property type="project" value="UniProtKB-KW"/>
</dbReference>
<evidence type="ECO:0000256" key="2">
    <source>
        <dbReference type="ARBA" id="ARBA00017703"/>
    </source>
</evidence>
<organism evidence="12 13">
    <name type="scientific">Candidatus Nitrospira nitrosa</name>
    <dbReference type="NCBI Taxonomy" id="1742972"/>
    <lineage>
        <taxon>Bacteria</taxon>
        <taxon>Pseudomonadati</taxon>
        <taxon>Nitrospirota</taxon>
        <taxon>Nitrospiria</taxon>
        <taxon>Nitrospirales</taxon>
        <taxon>Nitrospiraceae</taxon>
        <taxon>Nitrospira</taxon>
    </lineage>
</organism>
<dbReference type="PANTHER" id="PTHR34388">
    <property type="entry name" value="DNA POLYMERASE III SUBUNIT DELTA"/>
    <property type="match status" value="1"/>
</dbReference>
<dbReference type="SUPFAM" id="SSF48019">
    <property type="entry name" value="post-AAA+ oligomerization domain-like"/>
    <property type="match status" value="1"/>
</dbReference>
<sequence length="370" mass="40311">MASTLNHLQLESSLKQQGPGCLYLVVGEEDLLRDSAVNALTQAVLGAEGDAFNCEQFYGDEASGADIRNSMAAVPVFSARRLVVVKAAEKLNARESEPLLECVNHPIESTTVVFVSSKMDGRLKFSQALARSAIVVDCSPLRDAQLPAWISREAERVGLRLEDAAAQLLQEVCSASLYSVRRELEKLASYVPPDRMVTAADVYQLRGMEPGASVFDLALAIAEGRQGRALSILARNLEAGEAPLRILGSLAWQYRRIWKAKDTLVQGGREGEAARNLRMDPGRVRAFLNQFSESHLALAIRLFLDADGRLKGGSSSRPKMILERLLLTLCGESAGKGIQPTPPTQASPKRSGTRTVSNVRTIKSRNRTVR</sequence>
<keyword evidence="5" id="KW-0235">DNA replication</keyword>
<dbReference type="Gene3D" id="1.10.8.60">
    <property type="match status" value="1"/>
</dbReference>
<dbReference type="InterPro" id="IPR048466">
    <property type="entry name" value="DNA_pol3_delta-like_C"/>
</dbReference>
<evidence type="ECO:0000256" key="4">
    <source>
        <dbReference type="ARBA" id="ARBA00022695"/>
    </source>
</evidence>
<dbReference type="InterPro" id="IPR027417">
    <property type="entry name" value="P-loop_NTPase"/>
</dbReference>
<keyword evidence="6" id="KW-0239">DNA-directed DNA polymerase</keyword>
<evidence type="ECO:0000313" key="12">
    <source>
        <dbReference type="EMBL" id="CUS32266.1"/>
    </source>
</evidence>
<dbReference type="InterPro" id="IPR005790">
    <property type="entry name" value="DNA_polIII_delta"/>
</dbReference>
<name>A0A0S4L6D8_9BACT</name>
<dbReference type="GO" id="GO:0009360">
    <property type="term" value="C:DNA polymerase III complex"/>
    <property type="evidence" value="ECO:0007669"/>
    <property type="project" value="InterPro"/>
</dbReference>
<dbReference type="Gene3D" id="3.40.50.300">
    <property type="entry name" value="P-loop containing nucleotide triphosphate hydrolases"/>
    <property type="match status" value="1"/>
</dbReference>
<evidence type="ECO:0000256" key="5">
    <source>
        <dbReference type="ARBA" id="ARBA00022705"/>
    </source>
</evidence>
<dbReference type="AlphaFoldDB" id="A0A0S4L6D8"/>
<dbReference type="EMBL" id="CZQA01000001">
    <property type="protein sequence ID" value="CUS32266.1"/>
    <property type="molecule type" value="Genomic_DNA"/>
</dbReference>
<evidence type="ECO:0000256" key="8">
    <source>
        <dbReference type="ARBA" id="ARBA00049244"/>
    </source>
</evidence>
<dbReference type="Proteomes" id="UP000199032">
    <property type="component" value="Unassembled WGS sequence"/>
</dbReference>
<evidence type="ECO:0000256" key="7">
    <source>
        <dbReference type="ARBA" id="ARBA00034754"/>
    </source>
</evidence>
<dbReference type="Gene3D" id="1.20.272.10">
    <property type="match status" value="1"/>
</dbReference>
<feature type="domain" description="DNA polymerase III delta N-terminal" evidence="10">
    <location>
        <begin position="23"/>
        <end position="138"/>
    </location>
</feature>
<dbReference type="InterPro" id="IPR008921">
    <property type="entry name" value="DNA_pol3_clamp-load_cplx_C"/>
</dbReference>
<gene>
    <name evidence="12" type="primary">holA</name>
    <name evidence="12" type="ORF">COMA1_10538</name>
</gene>
<evidence type="ECO:0000313" key="13">
    <source>
        <dbReference type="Proteomes" id="UP000199032"/>
    </source>
</evidence>
<evidence type="ECO:0000256" key="3">
    <source>
        <dbReference type="ARBA" id="ARBA00022679"/>
    </source>
</evidence>
<evidence type="ECO:0000256" key="6">
    <source>
        <dbReference type="ARBA" id="ARBA00022932"/>
    </source>
</evidence>
<evidence type="ECO:0000259" key="10">
    <source>
        <dbReference type="Pfam" id="PF06144"/>
    </source>
</evidence>
<dbReference type="EC" id="2.7.7.7" evidence="1"/>
<comment type="catalytic activity">
    <reaction evidence="8">
        <text>DNA(n) + a 2'-deoxyribonucleoside 5'-triphosphate = DNA(n+1) + diphosphate</text>
        <dbReference type="Rhea" id="RHEA:22508"/>
        <dbReference type="Rhea" id="RHEA-COMP:17339"/>
        <dbReference type="Rhea" id="RHEA-COMP:17340"/>
        <dbReference type="ChEBI" id="CHEBI:33019"/>
        <dbReference type="ChEBI" id="CHEBI:61560"/>
        <dbReference type="ChEBI" id="CHEBI:173112"/>
        <dbReference type="EC" id="2.7.7.7"/>
    </reaction>
</comment>
<keyword evidence="13" id="KW-1185">Reference proteome</keyword>
<dbReference type="SUPFAM" id="SSF52540">
    <property type="entry name" value="P-loop containing nucleoside triphosphate hydrolases"/>
    <property type="match status" value="1"/>
</dbReference>
<reference evidence="12 13" key="1">
    <citation type="submission" date="2015-10" db="EMBL/GenBank/DDBJ databases">
        <authorList>
            <person name="Gilbert D.G."/>
        </authorList>
    </citation>
    <scope>NUCLEOTIDE SEQUENCE [LARGE SCALE GENOMIC DNA]</scope>
    <source>
        <strain evidence="12">COMA1</strain>
    </source>
</reference>
<feature type="domain" description="DNA polymerase III delta subunit-like C-terminal" evidence="11">
    <location>
        <begin position="213"/>
        <end position="328"/>
    </location>
</feature>
<evidence type="ECO:0000256" key="1">
    <source>
        <dbReference type="ARBA" id="ARBA00012417"/>
    </source>
</evidence>
<dbReference type="Pfam" id="PF06144">
    <property type="entry name" value="DNA_pol3_delta"/>
    <property type="match status" value="1"/>
</dbReference>
<comment type="similarity">
    <text evidence="7">Belongs to the DNA polymerase HolA subunit family.</text>
</comment>
<dbReference type="STRING" id="1742972.COMA1_10538"/>
<dbReference type="PANTHER" id="PTHR34388:SF1">
    <property type="entry name" value="DNA POLYMERASE III SUBUNIT DELTA"/>
    <property type="match status" value="1"/>
</dbReference>
<evidence type="ECO:0000256" key="9">
    <source>
        <dbReference type="SAM" id="MobiDB-lite"/>
    </source>
</evidence>
<dbReference type="NCBIfam" id="TIGR01128">
    <property type="entry name" value="holA"/>
    <property type="match status" value="1"/>
</dbReference>
<dbReference type="RefSeq" id="WP_090743311.1">
    <property type="nucleotide sequence ID" value="NZ_CZQA01000001.1"/>
</dbReference>
<keyword evidence="3 12" id="KW-0808">Transferase</keyword>
<feature type="region of interest" description="Disordered" evidence="9">
    <location>
        <begin position="334"/>
        <end position="370"/>
    </location>
</feature>